<dbReference type="EMBL" id="KL596647">
    <property type="protein sequence ID" value="KER31337.1"/>
    <property type="molecule type" value="Genomic_DNA"/>
</dbReference>
<sequence>MNDFLRTKDQCLEIDGNPAIAYKRSRRIYDQNVGLSHRSTSIKMVYFGFIKLNRRNLDINARYPTPCAKVSNMCVYSRPQSAYIRQSLTHLAICRSSEKKLPGQITNRQLNRTN</sequence>
<gene>
    <name evidence="1" type="ORF">T265_02391</name>
</gene>
<reference evidence="1 2" key="1">
    <citation type="submission" date="2013-11" db="EMBL/GenBank/DDBJ databases">
        <title>Opisthorchis viverrini - life in the bile duct.</title>
        <authorList>
            <person name="Young N.D."/>
            <person name="Nagarajan N."/>
            <person name="Lin S.J."/>
            <person name="Korhonen P.K."/>
            <person name="Jex A.R."/>
            <person name="Hall R.S."/>
            <person name="Safavi-Hemami H."/>
            <person name="Kaewkong W."/>
            <person name="Bertrand D."/>
            <person name="Gao S."/>
            <person name="Seet Q."/>
            <person name="Wongkham S."/>
            <person name="Teh B.T."/>
            <person name="Wongkham C."/>
            <person name="Intapan P.M."/>
            <person name="Maleewong W."/>
            <person name="Yang X."/>
            <person name="Hu M."/>
            <person name="Wang Z."/>
            <person name="Hofmann A."/>
            <person name="Sternberg P.W."/>
            <person name="Tan P."/>
            <person name="Wang J."/>
            <person name="Gasser R.B."/>
        </authorList>
    </citation>
    <scope>NUCLEOTIDE SEQUENCE [LARGE SCALE GENOMIC DNA]</scope>
</reference>
<evidence type="ECO:0000313" key="2">
    <source>
        <dbReference type="Proteomes" id="UP000054324"/>
    </source>
</evidence>
<dbReference type="RefSeq" id="XP_009164888.1">
    <property type="nucleotide sequence ID" value="XM_009166624.1"/>
</dbReference>
<dbReference type="AlphaFoldDB" id="A0A074ZZA5"/>
<proteinExistence type="predicted"/>
<dbReference type="CTD" id="20316579"/>
<dbReference type="KEGG" id="ovi:T265_02391"/>
<dbReference type="GeneID" id="20316579"/>
<accession>A0A074ZZA5</accession>
<name>A0A074ZZA5_OPIVI</name>
<organism evidence="1 2">
    <name type="scientific">Opisthorchis viverrini</name>
    <name type="common">Southeast Asian liver fluke</name>
    <dbReference type="NCBI Taxonomy" id="6198"/>
    <lineage>
        <taxon>Eukaryota</taxon>
        <taxon>Metazoa</taxon>
        <taxon>Spiralia</taxon>
        <taxon>Lophotrochozoa</taxon>
        <taxon>Platyhelminthes</taxon>
        <taxon>Trematoda</taxon>
        <taxon>Digenea</taxon>
        <taxon>Opisthorchiida</taxon>
        <taxon>Opisthorchiata</taxon>
        <taxon>Opisthorchiidae</taxon>
        <taxon>Opisthorchis</taxon>
    </lineage>
</organism>
<keyword evidence="2" id="KW-1185">Reference proteome</keyword>
<dbReference type="Proteomes" id="UP000054324">
    <property type="component" value="Unassembled WGS sequence"/>
</dbReference>
<evidence type="ECO:0000313" key="1">
    <source>
        <dbReference type="EMBL" id="KER31337.1"/>
    </source>
</evidence>
<protein>
    <submittedName>
        <fullName evidence="1">Uncharacterized protein</fullName>
    </submittedName>
</protein>